<sequence length="289" mass="32136">IAIVGTFANVINLVVFTKQGVKDNVNLSLFALAISDLLSLLLVICTCVLGHPMFIGTGVHFVGIEVEFLTTGWPHTCFTKVTSWITAFIMFERCLCIATPLKVKTVVTTARVKLCLVAIFVLVFAGVVPTYATHSLGWKFYPAYNRTLLGLIRSENAIHITYISNMLNIPVSSLSSFGVAFVCTVIITIELNKKTKWRKEAACDKGGNLKNFSRNDRRAVKMVTIVAAIFLISVTPSITILIITVFEIEFSLTGKYRSLFYVCYSITFIFEGINSSVNILVYYSMNSRY</sequence>
<accession>A0AAV2I9A6</accession>
<dbReference type="PANTHER" id="PTHR46641">
    <property type="entry name" value="FMRFAMIDE RECEPTOR-RELATED"/>
    <property type="match status" value="1"/>
</dbReference>
<feature type="non-terminal residue" evidence="7">
    <location>
        <position position="1"/>
    </location>
</feature>
<gene>
    <name evidence="7" type="ORF">GSLYS_00015021001</name>
</gene>
<dbReference type="Pfam" id="PF00001">
    <property type="entry name" value="7tm_1"/>
    <property type="match status" value="1"/>
</dbReference>
<keyword evidence="4 5" id="KW-0472">Membrane</keyword>
<reference evidence="7 8" key="1">
    <citation type="submission" date="2024-04" db="EMBL/GenBank/DDBJ databases">
        <authorList>
            <consortium name="Genoscope - CEA"/>
            <person name="William W."/>
        </authorList>
    </citation>
    <scope>NUCLEOTIDE SEQUENCE [LARGE SCALE GENOMIC DNA]</scope>
</reference>
<dbReference type="PROSITE" id="PS50262">
    <property type="entry name" value="G_PROTEIN_RECEP_F1_2"/>
    <property type="match status" value="1"/>
</dbReference>
<dbReference type="AlphaFoldDB" id="A0AAV2I9A6"/>
<dbReference type="EMBL" id="CAXITT010000431">
    <property type="protein sequence ID" value="CAL1541415.1"/>
    <property type="molecule type" value="Genomic_DNA"/>
</dbReference>
<feature type="non-terminal residue" evidence="7">
    <location>
        <position position="289"/>
    </location>
</feature>
<dbReference type="SUPFAM" id="SSF81321">
    <property type="entry name" value="Family A G protein-coupled receptor-like"/>
    <property type="match status" value="1"/>
</dbReference>
<keyword evidence="3 5" id="KW-1133">Transmembrane helix</keyword>
<evidence type="ECO:0000313" key="7">
    <source>
        <dbReference type="EMBL" id="CAL1541415.1"/>
    </source>
</evidence>
<protein>
    <recommendedName>
        <fullName evidence="6">G-protein coupled receptors family 1 profile domain-containing protein</fullName>
    </recommendedName>
</protein>
<organism evidence="7 8">
    <name type="scientific">Lymnaea stagnalis</name>
    <name type="common">Great pond snail</name>
    <name type="synonym">Helix stagnalis</name>
    <dbReference type="NCBI Taxonomy" id="6523"/>
    <lineage>
        <taxon>Eukaryota</taxon>
        <taxon>Metazoa</taxon>
        <taxon>Spiralia</taxon>
        <taxon>Lophotrochozoa</taxon>
        <taxon>Mollusca</taxon>
        <taxon>Gastropoda</taxon>
        <taxon>Heterobranchia</taxon>
        <taxon>Euthyneura</taxon>
        <taxon>Panpulmonata</taxon>
        <taxon>Hygrophila</taxon>
        <taxon>Lymnaeoidea</taxon>
        <taxon>Lymnaeidae</taxon>
        <taxon>Lymnaea</taxon>
    </lineage>
</organism>
<name>A0AAV2I9A6_LYMST</name>
<evidence type="ECO:0000256" key="1">
    <source>
        <dbReference type="ARBA" id="ARBA00004370"/>
    </source>
</evidence>
<dbReference type="InterPro" id="IPR017452">
    <property type="entry name" value="GPCR_Rhodpsn_7TM"/>
</dbReference>
<feature type="transmembrane region" description="Helical" evidence="5">
    <location>
        <begin position="27"/>
        <end position="49"/>
    </location>
</feature>
<dbReference type="InterPro" id="IPR052954">
    <property type="entry name" value="GPCR-Ligand_Int"/>
</dbReference>
<dbReference type="Gene3D" id="1.20.1070.10">
    <property type="entry name" value="Rhodopsin 7-helix transmembrane proteins"/>
    <property type="match status" value="1"/>
</dbReference>
<dbReference type="InterPro" id="IPR000276">
    <property type="entry name" value="GPCR_Rhodpsn"/>
</dbReference>
<evidence type="ECO:0000256" key="3">
    <source>
        <dbReference type="ARBA" id="ARBA00022989"/>
    </source>
</evidence>
<dbReference type="GO" id="GO:0004930">
    <property type="term" value="F:G protein-coupled receptor activity"/>
    <property type="evidence" value="ECO:0007669"/>
    <property type="project" value="InterPro"/>
</dbReference>
<comment type="subcellular location">
    <subcellularLocation>
        <location evidence="1">Membrane</location>
    </subcellularLocation>
</comment>
<proteinExistence type="predicted"/>
<dbReference type="PRINTS" id="PR00237">
    <property type="entry name" value="GPCRRHODOPSN"/>
</dbReference>
<evidence type="ECO:0000313" key="8">
    <source>
        <dbReference type="Proteomes" id="UP001497497"/>
    </source>
</evidence>
<dbReference type="GO" id="GO:0016020">
    <property type="term" value="C:membrane"/>
    <property type="evidence" value="ECO:0007669"/>
    <property type="project" value="UniProtKB-SubCell"/>
</dbReference>
<keyword evidence="8" id="KW-1185">Reference proteome</keyword>
<keyword evidence="2 5" id="KW-0812">Transmembrane</keyword>
<dbReference type="PANTHER" id="PTHR46641:SF2">
    <property type="entry name" value="FMRFAMIDE RECEPTOR"/>
    <property type="match status" value="1"/>
</dbReference>
<comment type="caution">
    <text evidence="7">The sequence shown here is derived from an EMBL/GenBank/DDBJ whole genome shotgun (WGS) entry which is preliminary data.</text>
</comment>
<evidence type="ECO:0000256" key="4">
    <source>
        <dbReference type="ARBA" id="ARBA00023136"/>
    </source>
</evidence>
<feature type="transmembrane region" description="Helical" evidence="5">
    <location>
        <begin position="222"/>
        <end position="246"/>
    </location>
</feature>
<feature type="domain" description="G-protein coupled receptors family 1 profile" evidence="6">
    <location>
        <begin position="8"/>
        <end position="282"/>
    </location>
</feature>
<dbReference type="Proteomes" id="UP001497497">
    <property type="component" value="Unassembled WGS sequence"/>
</dbReference>
<feature type="transmembrane region" description="Helical" evidence="5">
    <location>
        <begin position="114"/>
        <end position="132"/>
    </location>
</feature>
<evidence type="ECO:0000256" key="2">
    <source>
        <dbReference type="ARBA" id="ARBA00022692"/>
    </source>
</evidence>
<evidence type="ECO:0000256" key="5">
    <source>
        <dbReference type="SAM" id="Phobius"/>
    </source>
</evidence>
<evidence type="ECO:0000259" key="6">
    <source>
        <dbReference type="PROSITE" id="PS50262"/>
    </source>
</evidence>
<feature type="transmembrane region" description="Helical" evidence="5">
    <location>
        <begin position="258"/>
        <end position="283"/>
    </location>
</feature>
<feature type="transmembrane region" description="Helical" evidence="5">
    <location>
        <begin position="169"/>
        <end position="189"/>
    </location>
</feature>